<dbReference type="InterPro" id="IPR008969">
    <property type="entry name" value="CarboxyPept-like_regulatory"/>
</dbReference>
<keyword evidence="6 7" id="KW-0998">Cell outer membrane</keyword>
<name>A0A7D4TPB8_9SPHI</name>
<dbReference type="Gene3D" id="2.60.40.1120">
    <property type="entry name" value="Carboxypeptidase-like, regulatory domain"/>
    <property type="match status" value="1"/>
</dbReference>
<evidence type="ECO:0000256" key="4">
    <source>
        <dbReference type="ARBA" id="ARBA00022692"/>
    </source>
</evidence>
<dbReference type="EMBL" id="CP054139">
    <property type="protein sequence ID" value="QKJ30634.1"/>
    <property type="molecule type" value="Genomic_DNA"/>
</dbReference>
<dbReference type="Gene3D" id="2.40.170.20">
    <property type="entry name" value="TonB-dependent receptor, beta-barrel domain"/>
    <property type="match status" value="1"/>
</dbReference>
<dbReference type="InterPro" id="IPR036942">
    <property type="entry name" value="Beta-barrel_TonB_sf"/>
</dbReference>
<dbReference type="NCBIfam" id="TIGR04057">
    <property type="entry name" value="SusC_RagA_signa"/>
    <property type="match status" value="1"/>
</dbReference>
<evidence type="ECO:0000256" key="6">
    <source>
        <dbReference type="ARBA" id="ARBA00023237"/>
    </source>
</evidence>
<feature type="compositionally biased region" description="Polar residues" evidence="8">
    <location>
        <begin position="568"/>
        <end position="579"/>
    </location>
</feature>
<evidence type="ECO:0000259" key="9">
    <source>
        <dbReference type="Pfam" id="PF07715"/>
    </source>
</evidence>
<evidence type="ECO:0000313" key="11">
    <source>
        <dbReference type="Proteomes" id="UP000505355"/>
    </source>
</evidence>
<keyword evidence="2 7" id="KW-0813">Transport</keyword>
<dbReference type="NCBIfam" id="TIGR04056">
    <property type="entry name" value="OMP_RagA_SusC"/>
    <property type="match status" value="1"/>
</dbReference>
<dbReference type="AlphaFoldDB" id="A0A7D4TPB8"/>
<gene>
    <name evidence="10" type="ORF">HQ865_13005</name>
</gene>
<comment type="similarity">
    <text evidence="7">Belongs to the TonB-dependent receptor family.</text>
</comment>
<evidence type="ECO:0000313" key="10">
    <source>
        <dbReference type="EMBL" id="QKJ30634.1"/>
    </source>
</evidence>
<dbReference type="InterPro" id="IPR023996">
    <property type="entry name" value="TonB-dep_OMP_SusC/RagA"/>
</dbReference>
<dbReference type="InterPro" id="IPR037066">
    <property type="entry name" value="Plug_dom_sf"/>
</dbReference>
<dbReference type="InterPro" id="IPR012910">
    <property type="entry name" value="Plug_dom"/>
</dbReference>
<evidence type="ECO:0000256" key="2">
    <source>
        <dbReference type="ARBA" id="ARBA00022448"/>
    </source>
</evidence>
<evidence type="ECO:0000256" key="7">
    <source>
        <dbReference type="PROSITE-ProRule" id="PRU01360"/>
    </source>
</evidence>
<dbReference type="Pfam" id="PF13715">
    <property type="entry name" value="CarbopepD_reg_2"/>
    <property type="match status" value="1"/>
</dbReference>
<dbReference type="KEGG" id="mmab:HQ865_13005"/>
<dbReference type="InterPro" id="IPR023997">
    <property type="entry name" value="TonB-dep_OMP_SusC/RagA_CS"/>
</dbReference>
<keyword evidence="5 7" id="KW-0472">Membrane</keyword>
<evidence type="ECO:0000256" key="1">
    <source>
        <dbReference type="ARBA" id="ARBA00004571"/>
    </source>
</evidence>
<protein>
    <submittedName>
        <fullName evidence="10">SusC/RagA family TonB-linked outer membrane protein</fullName>
    </submittedName>
</protein>
<keyword evidence="11" id="KW-1185">Reference proteome</keyword>
<keyword evidence="3 7" id="KW-1134">Transmembrane beta strand</keyword>
<dbReference type="SUPFAM" id="SSF49464">
    <property type="entry name" value="Carboxypeptidase regulatory domain-like"/>
    <property type="match status" value="1"/>
</dbReference>
<dbReference type="Proteomes" id="UP000505355">
    <property type="component" value="Chromosome"/>
</dbReference>
<dbReference type="GO" id="GO:0009279">
    <property type="term" value="C:cell outer membrane"/>
    <property type="evidence" value="ECO:0007669"/>
    <property type="project" value="UniProtKB-SubCell"/>
</dbReference>
<evidence type="ECO:0000256" key="8">
    <source>
        <dbReference type="SAM" id="MobiDB-lite"/>
    </source>
</evidence>
<organism evidence="10 11">
    <name type="scientific">Mucilaginibacter mali</name>
    <dbReference type="NCBI Taxonomy" id="2740462"/>
    <lineage>
        <taxon>Bacteria</taxon>
        <taxon>Pseudomonadati</taxon>
        <taxon>Bacteroidota</taxon>
        <taxon>Sphingobacteriia</taxon>
        <taxon>Sphingobacteriales</taxon>
        <taxon>Sphingobacteriaceae</taxon>
        <taxon>Mucilaginibacter</taxon>
    </lineage>
</organism>
<keyword evidence="4 7" id="KW-0812">Transmembrane</keyword>
<feature type="domain" description="TonB-dependent receptor plug" evidence="9">
    <location>
        <begin position="163"/>
        <end position="292"/>
    </location>
</feature>
<dbReference type="RefSeq" id="WP_173415307.1">
    <property type="nucleotide sequence ID" value="NZ_CP054139.1"/>
</dbReference>
<dbReference type="InterPro" id="IPR039426">
    <property type="entry name" value="TonB-dep_rcpt-like"/>
</dbReference>
<reference evidence="10 11" key="1">
    <citation type="submission" date="2020-05" db="EMBL/GenBank/DDBJ databases">
        <title>Mucilaginibacter mali sp. nov.</title>
        <authorList>
            <person name="Kim H.S."/>
            <person name="Lee K.C."/>
            <person name="Suh M.K."/>
            <person name="Kim J.-S."/>
            <person name="Han K.-I."/>
            <person name="Eom M.K."/>
            <person name="Shin Y.K."/>
            <person name="Lee J.-S."/>
        </authorList>
    </citation>
    <scope>NUCLEOTIDE SEQUENCE [LARGE SCALE GENOMIC DNA]</scope>
    <source>
        <strain evidence="10 11">G2-14</strain>
    </source>
</reference>
<comment type="subcellular location">
    <subcellularLocation>
        <location evidence="1 7">Cell outer membrane</location>
        <topology evidence="1 7">Multi-pass membrane protein</topology>
    </subcellularLocation>
</comment>
<evidence type="ECO:0000256" key="3">
    <source>
        <dbReference type="ARBA" id="ARBA00022452"/>
    </source>
</evidence>
<accession>A0A7D4TPB8</accession>
<dbReference type="SUPFAM" id="SSF56935">
    <property type="entry name" value="Porins"/>
    <property type="match status" value="1"/>
</dbReference>
<feature type="region of interest" description="Disordered" evidence="8">
    <location>
        <begin position="559"/>
        <end position="579"/>
    </location>
</feature>
<dbReference type="Gene3D" id="2.170.130.10">
    <property type="entry name" value="TonB-dependent receptor, plug domain"/>
    <property type="match status" value="1"/>
</dbReference>
<evidence type="ECO:0000256" key="5">
    <source>
        <dbReference type="ARBA" id="ARBA00023136"/>
    </source>
</evidence>
<sequence length="1098" mass="119478">MKRTFTYCFRVLLQMRCNLNSKFEVLKAMFNGGRQYSPLLIKVLPLMLMALMASPRFAQAQQGTTVTVKGTVLDDKDGSPLPSVTIADAARKTLGITDVNGLFTIRAPKGTEVQFSFLGYTTQKQTFNANQDKVVIRLKPAAANDLNEVVVTALGIKREEKALGYAVTNLKNKDLTDAVSNNWTDALQGKVAGLNLIKSGGGPAGTSKIILRGETNLDGDNAALIVVDGVVTSGSSARQTNPGTSGSAYLAADSPTDFGNSLADINPNDIESVTVLKGPAAAALYGLRGSHGAIIITTKSGKLNSKGIGVTFSTNTAIDQAYHFPDYQEEYGQGADGQDLYYSYLATADGASTRSTSSAWGPKFNGQSYFQYDPNTGTTSATRLPWVAYPKNHEQFFQLGKTFTNSLALDGGNDKTTARLSVTNLKNTWIIPNTGYNRNTVALSVNSKLNDKLQVSAKANYTNKYSDNLPSTGYNNQTIMYFIRGLTPNMDINWFKNYYLAGQEDVAQNRPFSSLLDNPYLIANEMLNKSNRNQLTGTVSATYNFMKNLSLTVRTSTDLSYEERSQQRPKSTNKFPDGSFRTQTLYNQESTSDFLARYNAKTGKFDYNVTLGGSHLSNHYNKTELQADKLLYPGVYTLANSKVTLVSLPYTENYIFNSFYGLGSISYDEFMYLDLTARNDWASTLATPTSSDKASFFYPSASLSSVLSEKLKMPSAISYLKLRASLAYTGSGGVVPYRTSYVYSPTAFAGGLTNPTALANDGLKPQKTRAIEFGTDVRFFRSRLNFDFTVYQNNTYNQILPARLDPASGYPTVLVNAGEVQNKGIELTVNAVPVQTKDGFKWTAIGTFTANRNKILSLVDTTSTLVLGTGPRGTTEARIGGSFGAMYGLGYTYAPDGQIVYANGLPVLSTATKYVGNANPQFKGSLGSTFSYKGVSLTVLFDGQWGGKGYSLTSAVLSEEGKLEKTVPGRYNGIIGPGVMLDGSGNYVPNTIVAPSAQAYYNAHFVRDNVESNTFATDFIKFREARIDYSFKPSLLSKLKIQKATIGVYGRNLFMWTNWPVFDPEFGTLDGSGQITAGFESGQFPSTRTMGVNLTVSF</sequence>
<dbReference type="Pfam" id="PF07715">
    <property type="entry name" value="Plug"/>
    <property type="match status" value="1"/>
</dbReference>
<dbReference type="PROSITE" id="PS52016">
    <property type="entry name" value="TONB_DEPENDENT_REC_3"/>
    <property type="match status" value="1"/>
</dbReference>
<proteinExistence type="inferred from homology"/>